<keyword evidence="2" id="KW-0812">Transmembrane</keyword>
<feature type="transmembrane region" description="Helical" evidence="2">
    <location>
        <begin position="392"/>
        <end position="410"/>
    </location>
</feature>
<feature type="region of interest" description="Disordered" evidence="1">
    <location>
        <begin position="1"/>
        <end position="25"/>
    </location>
</feature>
<feature type="transmembrane region" description="Helical" evidence="2">
    <location>
        <begin position="310"/>
        <end position="332"/>
    </location>
</feature>
<evidence type="ECO:0000256" key="1">
    <source>
        <dbReference type="SAM" id="MobiDB-lite"/>
    </source>
</evidence>
<feature type="transmembrane region" description="Helical" evidence="2">
    <location>
        <begin position="184"/>
        <end position="203"/>
    </location>
</feature>
<dbReference type="GO" id="GO:0005886">
    <property type="term" value="C:plasma membrane"/>
    <property type="evidence" value="ECO:0007669"/>
    <property type="project" value="TreeGrafter"/>
</dbReference>
<dbReference type="OrthoDB" id="9810730at2"/>
<dbReference type="InterPro" id="IPR030191">
    <property type="entry name" value="CodB"/>
</dbReference>
<keyword evidence="2" id="KW-1133">Transmembrane helix</keyword>
<evidence type="ECO:0000256" key="2">
    <source>
        <dbReference type="SAM" id="Phobius"/>
    </source>
</evidence>
<dbReference type="PANTHER" id="PTHR30569:SF0">
    <property type="entry name" value="CYTOSINE PERMEASE"/>
    <property type="match status" value="1"/>
</dbReference>
<keyword evidence="4" id="KW-1185">Reference proteome</keyword>
<feature type="transmembrane region" description="Helical" evidence="2">
    <location>
        <begin position="265"/>
        <end position="298"/>
    </location>
</feature>
<dbReference type="AlphaFoldDB" id="A0A542SY65"/>
<dbReference type="GO" id="GO:0015209">
    <property type="term" value="F:cytosine transmembrane transporter activity"/>
    <property type="evidence" value="ECO:0007669"/>
    <property type="project" value="InterPro"/>
</dbReference>
<comment type="caution">
    <text evidence="3">The sequence shown here is derived from an EMBL/GenBank/DDBJ whole genome shotgun (WGS) entry which is preliminary data.</text>
</comment>
<organism evidence="3 4">
    <name type="scientific">Streptomyces puniciscabiei</name>
    <dbReference type="NCBI Taxonomy" id="164348"/>
    <lineage>
        <taxon>Bacteria</taxon>
        <taxon>Bacillati</taxon>
        <taxon>Actinomycetota</taxon>
        <taxon>Actinomycetes</taxon>
        <taxon>Kitasatosporales</taxon>
        <taxon>Streptomycetaceae</taxon>
        <taxon>Streptomyces</taxon>
    </lineage>
</organism>
<protein>
    <submittedName>
        <fullName evidence="3">Purine-cytosine permease-like protein</fullName>
    </submittedName>
</protein>
<feature type="transmembrane region" description="Helical" evidence="2">
    <location>
        <begin position="159"/>
        <end position="177"/>
    </location>
</feature>
<evidence type="ECO:0000313" key="4">
    <source>
        <dbReference type="Proteomes" id="UP000318103"/>
    </source>
</evidence>
<name>A0A542SY65_9ACTN</name>
<feature type="transmembrane region" description="Helical" evidence="2">
    <location>
        <begin position="46"/>
        <end position="71"/>
    </location>
</feature>
<keyword evidence="2" id="KW-0472">Membrane</keyword>
<dbReference type="Proteomes" id="UP000318103">
    <property type="component" value="Unassembled WGS sequence"/>
</dbReference>
<dbReference type="PANTHER" id="PTHR30569">
    <property type="entry name" value="CYTOSINE TRANSPORTER CODB"/>
    <property type="match status" value="1"/>
</dbReference>
<dbReference type="Gene3D" id="1.10.4160.10">
    <property type="entry name" value="Hydantoin permease"/>
    <property type="match status" value="1"/>
</dbReference>
<evidence type="ECO:0000313" key="3">
    <source>
        <dbReference type="EMBL" id="TQK79550.1"/>
    </source>
</evidence>
<feature type="transmembrane region" description="Helical" evidence="2">
    <location>
        <begin position="364"/>
        <end position="386"/>
    </location>
</feature>
<reference evidence="3 4" key="1">
    <citation type="submission" date="2019-06" db="EMBL/GenBank/DDBJ databases">
        <title>Sequencing the genomes of 1000 actinobacteria strains.</title>
        <authorList>
            <person name="Klenk H.-P."/>
        </authorList>
    </citation>
    <scope>NUCLEOTIDE SEQUENCE [LARGE SCALE GENOMIC DNA]</scope>
    <source>
        <strain evidence="3 4">DSM 41929</strain>
    </source>
</reference>
<sequence length="565" mass="59748">MTETVDNQAPPAPPSSPGARTYNGWTQNDTLEDYSLRYAPKSFRRWTPYVVATTALGGIAYLADFAIGGSIAVSHGFASAMVAILTAAVVIFLTGIPISYYSAKYSIDMDLLTRGAGFGYLGSTLTSVIYASFTFIFFALEGSIMAQALELGLHIPLPVGYVICSLIILPLVVYGMTALSKMQVWTQPVWLVLMVAPFVSIAIQEPGKFAEFTHFAGNSPTGSSISMLGVGAGAGVALSLIAQIGEQVDYLRFMPDRTAGNGRQWWAAVLGAGPGWVVLGALKQIGGAFLAFCIASSVGLAKANEPIQQYVHGFGTFAAPVALGLATFFVILSQVKINSTNAYSGSLSWSNFFSRLTHRHPGRVVYIFLNVGIALALMEGGVFGFLNTVLGFYSNVAIAWIGAVVADLVINKPLKLSPSYIEFKRAHLHHFNPVGFGSMLIASAVSIAAYFDAFGKAFSPFIALFLAMVLSPLFAVLTKGKYYIARADVLDEPLLGPDGLPSAATLTCSVCATGFERPDMAGCPFHHGAICSLCCSLEKDCHDTCKAGGAAGPVALGLPAVRAQD</sequence>
<feature type="transmembrane region" description="Helical" evidence="2">
    <location>
        <begin position="118"/>
        <end position="139"/>
    </location>
</feature>
<feature type="transmembrane region" description="Helical" evidence="2">
    <location>
        <begin position="223"/>
        <end position="244"/>
    </location>
</feature>
<dbReference type="RefSeq" id="WP_142219239.1">
    <property type="nucleotide sequence ID" value="NZ_JBPJFI010000001.1"/>
</dbReference>
<feature type="transmembrane region" description="Helical" evidence="2">
    <location>
        <begin position="77"/>
        <end position="98"/>
    </location>
</feature>
<feature type="transmembrane region" description="Helical" evidence="2">
    <location>
        <begin position="431"/>
        <end position="451"/>
    </location>
</feature>
<dbReference type="EMBL" id="VFNX01000005">
    <property type="protein sequence ID" value="TQK79550.1"/>
    <property type="molecule type" value="Genomic_DNA"/>
</dbReference>
<feature type="transmembrane region" description="Helical" evidence="2">
    <location>
        <begin position="457"/>
        <end position="477"/>
    </location>
</feature>
<proteinExistence type="predicted"/>
<gene>
    <name evidence="3" type="ORF">FB563_7886</name>
</gene>
<accession>A0A542SY65</accession>